<evidence type="ECO:0000256" key="1">
    <source>
        <dbReference type="ARBA" id="ARBA00006226"/>
    </source>
</evidence>
<gene>
    <name evidence="3" type="ORF">HZZ13_29710</name>
</gene>
<protein>
    <submittedName>
        <fullName evidence="3">Type II toxin-antitoxin system RelE/ParE family toxin</fullName>
    </submittedName>
</protein>
<dbReference type="Proteomes" id="UP000807370">
    <property type="component" value="Unassembled WGS sequence"/>
</dbReference>
<dbReference type="Pfam" id="PF05016">
    <property type="entry name" value="ParE_toxin"/>
    <property type="match status" value="1"/>
</dbReference>
<dbReference type="InterPro" id="IPR051803">
    <property type="entry name" value="TA_system_RelE-like_toxin"/>
</dbReference>
<evidence type="ECO:0000313" key="3">
    <source>
        <dbReference type="EMBL" id="MBH5401937.1"/>
    </source>
</evidence>
<dbReference type="InterPro" id="IPR007712">
    <property type="entry name" value="RelE/ParE_toxin"/>
</dbReference>
<dbReference type="InterPro" id="IPR035093">
    <property type="entry name" value="RelE/ParE_toxin_dom_sf"/>
</dbReference>
<keyword evidence="2" id="KW-1277">Toxin-antitoxin system</keyword>
<comment type="caution">
    <text evidence="3">The sequence shown here is derived from an EMBL/GenBank/DDBJ whole genome shotgun (WGS) entry which is preliminary data.</text>
</comment>
<reference evidence="3 4" key="1">
    <citation type="submission" date="2020-07" db="EMBL/GenBank/DDBJ databases">
        <title>Bradyrhizobium diversity isolated from nodules of indigenous legumes of Western Australia.</title>
        <authorList>
            <person name="Klepa M.S."/>
        </authorList>
    </citation>
    <scope>NUCLEOTIDE SEQUENCE [LARGE SCALE GENOMIC DNA]</scope>
    <source>
        <strain evidence="3 4">CNPSo 4010</strain>
    </source>
</reference>
<dbReference type="Gene3D" id="3.30.2310.20">
    <property type="entry name" value="RelE-like"/>
    <property type="match status" value="1"/>
</dbReference>
<dbReference type="PANTHER" id="PTHR33755">
    <property type="entry name" value="TOXIN PARE1-RELATED"/>
    <property type="match status" value="1"/>
</dbReference>
<name>A0ABS0PXL2_9BRAD</name>
<organism evidence="3 4">
    <name type="scientific">Bradyrhizobium agreste</name>
    <dbReference type="NCBI Taxonomy" id="2751811"/>
    <lineage>
        <taxon>Bacteria</taxon>
        <taxon>Pseudomonadati</taxon>
        <taxon>Pseudomonadota</taxon>
        <taxon>Alphaproteobacteria</taxon>
        <taxon>Hyphomicrobiales</taxon>
        <taxon>Nitrobacteraceae</taxon>
        <taxon>Bradyrhizobium</taxon>
    </lineage>
</organism>
<comment type="similarity">
    <text evidence="1">Belongs to the RelE toxin family.</text>
</comment>
<evidence type="ECO:0000313" key="4">
    <source>
        <dbReference type="Proteomes" id="UP000807370"/>
    </source>
</evidence>
<proteinExistence type="inferred from homology"/>
<accession>A0ABS0PXL2</accession>
<keyword evidence="4" id="KW-1185">Reference proteome</keyword>
<sequence>MKVVIHESAARDLDEIIDWISRDNPIAAARVVGRILAKIERLAASGLPNIGRPGLLEGTRELVEAPYIIVYAVDQSDQVIEVLAVLHGAKDQSLGLPMSRTGFRGASLCGKKA</sequence>
<evidence type="ECO:0000256" key="2">
    <source>
        <dbReference type="ARBA" id="ARBA00022649"/>
    </source>
</evidence>
<dbReference type="RefSeq" id="WP_197963062.1">
    <property type="nucleotide sequence ID" value="NZ_JACCHP010000025.1"/>
</dbReference>
<dbReference type="EMBL" id="JACCHP010000025">
    <property type="protein sequence ID" value="MBH5401937.1"/>
    <property type="molecule type" value="Genomic_DNA"/>
</dbReference>